<dbReference type="InterPro" id="IPR010645">
    <property type="entry name" value="MFS_4"/>
</dbReference>
<evidence type="ECO:0000256" key="1">
    <source>
        <dbReference type="ARBA" id="ARBA00004651"/>
    </source>
</evidence>
<comment type="caution">
    <text evidence="8">The sequence shown here is derived from an EMBL/GenBank/DDBJ whole genome shotgun (WGS) entry which is preliminary data.</text>
</comment>
<dbReference type="InterPro" id="IPR020846">
    <property type="entry name" value="MFS_dom"/>
</dbReference>
<accession>A0A2M9Q1K6</accession>
<feature type="transmembrane region" description="Helical" evidence="6">
    <location>
        <begin position="135"/>
        <end position="159"/>
    </location>
</feature>
<gene>
    <name evidence="8" type="ORF">CWD94_20720</name>
</gene>
<feature type="transmembrane region" description="Helical" evidence="6">
    <location>
        <begin position="272"/>
        <end position="292"/>
    </location>
</feature>
<keyword evidence="3 6" id="KW-0812">Transmembrane</keyword>
<sequence length="400" mass="43007">MHKQTVQYLFGGIFSLVIAMSIGRFSYTVILPYMQDTFAFSHATAGFLATSNYLGYLVGALVAGRLQIGGKRIPFLQISLVISILTTAMMGFTDAVIAWYVLRFISGVMSALIFVVAASLVLDQLAGNGKAHLSGLFYSGVGAGIALSAVIVSPIHAMFDWNGTWIALALFSVVLLVFIVLFIKPVTQHPQQKQSQTIASQKVPPTTWMKWIILGYSLEGLGYIVTGTFIVSIAEESTSFHGDATFVWFVVGIAAILSCIVWSTLAQRYGYVRTLLISMLIQGLGIVLPAFATNTMTLYISAFIFGATFMGITTVATTLARQIFPVNSHKILGYLTAGYALGQMLGPSLAGALANYTNSYQYALFGATAVVVIGALCLISGLKYEKVKVGELATRVNLSK</sequence>
<feature type="transmembrane region" description="Helical" evidence="6">
    <location>
        <begin position="98"/>
        <end position="123"/>
    </location>
</feature>
<feature type="transmembrane region" description="Helical" evidence="6">
    <location>
        <begin position="211"/>
        <end position="234"/>
    </location>
</feature>
<evidence type="ECO:0000256" key="6">
    <source>
        <dbReference type="SAM" id="Phobius"/>
    </source>
</evidence>
<evidence type="ECO:0000256" key="3">
    <source>
        <dbReference type="ARBA" id="ARBA00022692"/>
    </source>
</evidence>
<evidence type="ECO:0000256" key="5">
    <source>
        <dbReference type="ARBA" id="ARBA00023136"/>
    </source>
</evidence>
<feature type="transmembrane region" description="Helical" evidence="6">
    <location>
        <begin position="165"/>
        <end position="183"/>
    </location>
</feature>
<feature type="transmembrane region" description="Helical" evidence="6">
    <location>
        <begin position="360"/>
        <end position="379"/>
    </location>
</feature>
<evidence type="ECO:0000259" key="7">
    <source>
        <dbReference type="PROSITE" id="PS50850"/>
    </source>
</evidence>
<dbReference type="RefSeq" id="WP_100544716.1">
    <property type="nucleotide sequence ID" value="NZ_PHQY01000662.1"/>
</dbReference>
<dbReference type="GO" id="GO:0005886">
    <property type="term" value="C:plasma membrane"/>
    <property type="evidence" value="ECO:0007669"/>
    <property type="project" value="UniProtKB-SubCell"/>
</dbReference>
<evidence type="ECO:0000256" key="2">
    <source>
        <dbReference type="ARBA" id="ARBA00022448"/>
    </source>
</evidence>
<proteinExistence type="predicted"/>
<organism evidence="8 9">
    <name type="scientific">Lysinibacillus xylanilyticus</name>
    <dbReference type="NCBI Taxonomy" id="582475"/>
    <lineage>
        <taxon>Bacteria</taxon>
        <taxon>Bacillati</taxon>
        <taxon>Bacillota</taxon>
        <taxon>Bacilli</taxon>
        <taxon>Bacillales</taxon>
        <taxon>Bacillaceae</taxon>
        <taxon>Lysinibacillus</taxon>
    </lineage>
</organism>
<dbReference type="SUPFAM" id="SSF103473">
    <property type="entry name" value="MFS general substrate transporter"/>
    <property type="match status" value="1"/>
</dbReference>
<dbReference type="GO" id="GO:0022857">
    <property type="term" value="F:transmembrane transporter activity"/>
    <property type="evidence" value="ECO:0007669"/>
    <property type="project" value="InterPro"/>
</dbReference>
<dbReference type="AlphaFoldDB" id="A0A2M9Q1K6"/>
<reference evidence="8 9" key="1">
    <citation type="submission" date="2017-11" db="EMBL/GenBank/DDBJ databases">
        <title>Bacterial isolate from king chilli rhizosphere.</title>
        <authorList>
            <person name="Takhelmayum P."/>
            <person name="Sarangthem I."/>
        </authorList>
    </citation>
    <scope>NUCLEOTIDE SEQUENCE [LARGE SCALE GENOMIC DNA]</scope>
    <source>
        <strain evidence="9">t26</strain>
    </source>
</reference>
<dbReference type="InterPro" id="IPR036259">
    <property type="entry name" value="MFS_trans_sf"/>
</dbReference>
<evidence type="ECO:0000256" key="4">
    <source>
        <dbReference type="ARBA" id="ARBA00022989"/>
    </source>
</evidence>
<feature type="transmembrane region" description="Helical" evidence="6">
    <location>
        <begin position="331"/>
        <end position="354"/>
    </location>
</feature>
<name>A0A2M9Q1K6_9BACI</name>
<comment type="subcellular location">
    <subcellularLocation>
        <location evidence="1">Cell membrane</location>
        <topology evidence="1">Multi-pass membrane protein</topology>
    </subcellularLocation>
</comment>
<dbReference type="EMBL" id="PHQY01000662">
    <property type="protein sequence ID" value="PJO41946.1"/>
    <property type="molecule type" value="Genomic_DNA"/>
</dbReference>
<feature type="transmembrane region" description="Helical" evidence="6">
    <location>
        <begin position="298"/>
        <end position="319"/>
    </location>
</feature>
<dbReference type="PROSITE" id="PS50850">
    <property type="entry name" value="MFS"/>
    <property type="match status" value="1"/>
</dbReference>
<protein>
    <submittedName>
        <fullName evidence="8">MFS transporter</fullName>
    </submittedName>
</protein>
<dbReference type="Proteomes" id="UP000232101">
    <property type="component" value="Unassembled WGS sequence"/>
</dbReference>
<feature type="domain" description="Major facilitator superfamily (MFS) profile" evidence="7">
    <location>
        <begin position="7"/>
        <end position="386"/>
    </location>
</feature>
<feature type="transmembrane region" description="Helical" evidence="6">
    <location>
        <begin position="7"/>
        <end position="27"/>
    </location>
</feature>
<keyword evidence="4 6" id="KW-1133">Transmembrane helix</keyword>
<dbReference type="CDD" id="cd06180">
    <property type="entry name" value="MFS_YjiJ"/>
    <property type="match status" value="1"/>
</dbReference>
<feature type="transmembrane region" description="Helical" evidence="6">
    <location>
        <begin position="246"/>
        <end position="265"/>
    </location>
</feature>
<keyword evidence="2" id="KW-0813">Transport</keyword>
<dbReference type="PANTHER" id="PTHR23537">
    <property type="match status" value="1"/>
</dbReference>
<evidence type="ECO:0000313" key="8">
    <source>
        <dbReference type="EMBL" id="PJO41946.1"/>
    </source>
</evidence>
<dbReference type="Pfam" id="PF06779">
    <property type="entry name" value="MFS_4"/>
    <property type="match status" value="1"/>
</dbReference>
<dbReference type="PANTHER" id="PTHR23537:SF1">
    <property type="entry name" value="SUGAR TRANSPORTER"/>
    <property type="match status" value="1"/>
</dbReference>
<feature type="transmembrane region" description="Helical" evidence="6">
    <location>
        <begin position="39"/>
        <end position="63"/>
    </location>
</feature>
<dbReference type="STRING" id="582475.ACZ11_22255"/>
<keyword evidence="5 6" id="KW-0472">Membrane</keyword>
<dbReference type="Gene3D" id="1.20.1250.20">
    <property type="entry name" value="MFS general substrate transporter like domains"/>
    <property type="match status" value="2"/>
</dbReference>
<feature type="transmembrane region" description="Helical" evidence="6">
    <location>
        <begin position="75"/>
        <end position="92"/>
    </location>
</feature>
<evidence type="ECO:0000313" key="9">
    <source>
        <dbReference type="Proteomes" id="UP000232101"/>
    </source>
</evidence>